<protein>
    <recommendedName>
        <fullName evidence="6">Mutator family transposase</fullName>
    </recommendedName>
</protein>
<gene>
    <name evidence="7" type="ORF">EXM65_19155</name>
</gene>
<evidence type="ECO:0000256" key="4">
    <source>
        <dbReference type="ARBA" id="ARBA00023125"/>
    </source>
</evidence>
<dbReference type="Pfam" id="PF00872">
    <property type="entry name" value="Transposase_mut"/>
    <property type="match status" value="1"/>
</dbReference>
<dbReference type="GO" id="GO:0003677">
    <property type="term" value="F:DNA binding"/>
    <property type="evidence" value="ECO:0007669"/>
    <property type="project" value="UniProtKB-UniRule"/>
</dbReference>
<comment type="similarity">
    <text evidence="2 6">Belongs to the transposase mutator family.</text>
</comment>
<evidence type="ECO:0000313" key="8">
    <source>
        <dbReference type="Proteomes" id="UP000472355"/>
    </source>
</evidence>
<dbReference type="GO" id="GO:0004803">
    <property type="term" value="F:transposase activity"/>
    <property type="evidence" value="ECO:0007669"/>
    <property type="project" value="UniProtKB-UniRule"/>
</dbReference>
<dbReference type="PROSITE" id="PS01007">
    <property type="entry name" value="TRANSPOSASE_MUTATOR"/>
    <property type="match status" value="1"/>
</dbReference>
<dbReference type="PANTHER" id="PTHR33217">
    <property type="entry name" value="TRANSPOSASE FOR INSERTION SEQUENCE ELEMENT IS1081"/>
    <property type="match status" value="1"/>
</dbReference>
<dbReference type="GO" id="GO:0006313">
    <property type="term" value="P:DNA transposition"/>
    <property type="evidence" value="ECO:0007669"/>
    <property type="project" value="UniProtKB-UniRule"/>
</dbReference>
<evidence type="ECO:0000313" key="7">
    <source>
        <dbReference type="EMBL" id="NFA44604.1"/>
    </source>
</evidence>
<evidence type="ECO:0000256" key="1">
    <source>
        <dbReference type="ARBA" id="ARBA00002190"/>
    </source>
</evidence>
<evidence type="ECO:0000256" key="3">
    <source>
        <dbReference type="ARBA" id="ARBA00022578"/>
    </source>
</evidence>
<evidence type="ECO:0000256" key="5">
    <source>
        <dbReference type="ARBA" id="ARBA00023172"/>
    </source>
</evidence>
<dbReference type="EMBL" id="SGKU01000121">
    <property type="protein sequence ID" value="NFA44604.1"/>
    <property type="molecule type" value="Genomic_DNA"/>
</dbReference>
<dbReference type="NCBIfam" id="NF033543">
    <property type="entry name" value="transpos_IS256"/>
    <property type="match status" value="1"/>
</dbReference>
<keyword evidence="5 6" id="KW-0233">DNA recombination</keyword>
<evidence type="ECO:0000256" key="6">
    <source>
        <dbReference type="RuleBase" id="RU365089"/>
    </source>
</evidence>
<dbReference type="PANTHER" id="PTHR33217:SF8">
    <property type="entry name" value="MUTATOR FAMILY TRANSPOSASE"/>
    <property type="match status" value="1"/>
</dbReference>
<comment type="function">
    <text evidence="1 6">Required for the transposition of the insertion element.</text>
</comment>
<organism evidence="7 8">
    <name type="scientific">Clostridium botulinum</name>
    <dbReference type="NCBI Taxonomy" id="1491"/>
    <lineage>
        <taxon>Bacteria</taxon>
        <taxon>Bacillati</taxon>
        <taxon>Bacillota</taxon>
        <taxon>Clostridia</taxon>
        <taxon>Eubacteriales</taxon>
        <taxon>Clostridiaceae</taxon>
        <taxon>Clostridium</taxon>
    </lineage>
</organism>
<evidence type="ECO:0000256" key="2">
    <source>
        <dbReference type="ARBA" id="ARBA00010961"/>
    </source>
</evidence>
<sequence length="351" mass="40200">MGNVSKELLREYIKEQNFSNANEILVGLKEMFRDVLQESLEAEMDEALGYGKYDSIEKNNDNSRNGYSKKTVKTELGPVQLNIPRDRNGNFEPKIVPKHQRSVNGIEDKILGLYATGMTTRDISDQIRALYGVDVSAETVSNITNRILPLVSEWQNRLLENTYSFIFMDAIHYKVREDKQIIVKAAYVVIGVNLDGEKEVLGIWIGANESSKFWLSVLNDLKNRGVHDVLIFCVDGLNGFKEAIGATFPFAKIQRCIIHQIRSSMKYIPYKDRKAFVADLKGIYKAVNEDVAMENLISLKDKWSNKYPNAVKSWEDNWDNLSTFFAFPDNIRKIIYTTNVIESLNSQFRKV</sequence>
<name>A0A6M0SW02_CLOBO</name>
<accession>A0A6M0SW02</accession>
<feature type="non-terminal residue" evidence="7">
    <location>
        <position position="351"/>
    </location>
</feature>
<keyword evidence="3 6" id="KW-0815">Transposition</keyword>
<keyword evidence="6" id="KW-0814">Transposable element</keyword>
<keyword evidence="4 6" id="KW-0238">DNA-binding</keyword>
<dbReference type="AlphaFoldDB" id="A0A6M0SW02"/>
<reference evidence="7 8" key="1">
    <citation type="submission" date="2019-02" db="EMBL/GenBank/DDBJ databases">
        <title>Genome sequencing of Clostridium botulinum clinical isolates.</title>
        <authorList>
            <person name="Brunt J."/>
            <person name="Van Vliet A.H.M."/>
            <person name="Stringer S.C."/>
            <person name="Grant K.A."/>
            <person name="Carter A.C."/>
            <person name="Peck M.W."/>
        </authorList>
    </citation>
    <scope>NUCLEOTIDE SEQUENCE [LARGE SCALE GENOMIC DNA]</scope>
    <source>
        <strain evidence="7 8">H113700579</strain>
    </source>
</reference>
<proteinExistence type="inferred from homology"/>
<comment type="caution">
    <text evidence="7">The sequence shown here is derived from an EMBL/GenBank/DDBJ whole genome shotgun (WGS) entry which is preliminary data.</text>
</comment>
<dbReference type="Proteomes" id="UP000472355">
    <property type="component" value="Unassembled WGS sequence"/>
</dbReference>
<dbReference type="InterPro" id="IPR001207">
    <property type="entry name" value="Transposase_mutator"/>
</dbReference>